<feature type="transmembrane region" description="Helical" evidence="6">
    <location>
        <begin position="285"/>
        <end position="305"/>
    </location>
</feature>
<comment type="similarity">
    <text evidence="6">Belongs to the binding-protein-dependent transport system permease family.</text>
</comment>
<dbReference type="EMBL" id="SIRE01000038">
    <property type="protein sequence ID" value="TBL69379.1"/>
    <property type="molecule type" value="Genomic_DNA"/>
</dbReference>
<evidence type="ECO:0000256" key="1">
    <source>
        <dbReference type="ARBA" id="ARBA00004141"/>
    </source>
</evidence>
<gene>
    <name evidence="8" type="ORF">EYB31_35925</name>
</gene>
<evidence type="ECO:0000256" key="4">
    <source>
        <dbReference type="ARBA" id="ARBA00022989"/>
    </source>
</evidence>
<keyword evidence="4 6" id="KW-1133">Transmembrane helix</keyword>
<feature type="transmembrane region" description="Helical" evidence="6">
    <location>
        <begin position="225"/>
        <end position="243"/>
    </location>
</feature>
<protein>
    <submittedName>
        <fullName evidence="8">Sugar ABC transporter permease</fullName>
    </submittedName>
</protein>
<keyword evidence="2 6" id="KW-0813">Transport</keyword>
<dbReference type="AlphaFoldDB" id="A0A4Q9DG38"/>
<dbReference type="GO" id="GO:0055085">
    <property type="term" value="P:transmembrane transport"/>
    <property type="evidence" value="ECO:0007669"/>
    <property type="project" value="InterPro"/>
</dbReference>
<name>A0A4Q9DG38_9BACL</name>
<feature type="transmembrane region" description="Helical" evidence="6">
    <location>
        <begin position="178"/>
        <end position="204"/>
    </location>
</feature>
<evidence type="ECO:0000256" key="2">
    <source>
        <dbReference type="ARBA" id="ARBA00022448"/>
    </source>
</evidence>
<comment type="subcellular location">
    <subcellularLocation>
        <location evidence="6">Cell membrane</location>
        <topology evidence="6">Multi-pass membrane protein</topology>
    </subcellularLocation>
    <subcellularLocation>
        <location evidence="1">Membrane</location>
        <topology evidence="1">Multi-pass membrane protein</topology>
    </subcellularLocation>
</comment>
<keyword evidence="5 6" id="KW-0472">Membrane</keyword>
<evidence type="ECO:0000313" key="8">
    <source>
        <dbReference type="EMBL" id="TBL69379.1"/>
    </source>
</evidence>
<feature type="transmembrane region" description="Helical" evidence="6">
    <location>
        <begin position="95"/>
        <end position="116"/>
    </location>
</feature>
<dbReference type="Gene3D" id="1.10.3720.10">
    <property type="entry name" value="MetI-like"/>
    <property type="match status" value="1"/>
</dbReference>
<dbReference type="Proteomes" id="UP000293142">
    <property type="component" value="Unassembled WGS sequence"/>
</dbReference>
<evidence type="ECO:0000256" key="5">
    <source>
        <dbReference type="ARBA" id="ARBA00023136"/>
    </source>
</evidence>
<proteinExistence type="inferred from homology"/>
<dbReference type="PROSITE" id="PS50928">
    <property type="entry name" value="ABC_TM1"/>
    <property type="match status" value="1"/>
</dbReference>
<dbReference type="PANTHER" id="PTHR43496:SF1">
    <property type="entry name" value="POLYGALACTURONAN_RHAMNOGALACTURONAN TRANSPORT SYSTEM PERMEASE PROTEIN YTEP"/>
    <property type="match status" value="1"/>
</dbReference>
<organism evidence="8 9">
    <name type="scientific">Paenibacillus thalictri</name>
    <dbReference type="NCBI Taxonomy" id="2527873"/>
    <lineage>
        <taxon>Bacteria</taxon>
        <taxon>Bacillati</taxon>
        <taxon>Bacillota</taxon>
        <taxon>Bacilli</taxon>
        <taxon>Bacillales</taxon>
        <taxon>Paenibacillaceae</taxon>
        <taxon>Paenibacillus</taxon>
    </lineage>
</organism>
<keyword evidence="3 6" id="KW-0812">Transmembrane</keyword>
<dbReference type="CDD" id="cd06261">
    <property type="entry name" value="TM_PBP2"/>
    <property type="match status" value="1"/>
</dbReference>
<feature type="transmembrane region" description="Helical" evidence="6">
    <location>
        <begin position="31"/>
        <end position="58"/>
    </location>
</feature>
<dbReference type="Pfam" id="PF00528">
    <property type="entry name" value="BPD_transp_1"/>
    <property type="match status" value="1"/>
</dbReference>
<dbReference type="OrthoDB" id="2637002at2"/>
<dbReference type="GO" id="GO:0005886">
    <property type="term" value="C:plasma membrane"/>
    <property type="evidence" value="ECO:0007669"/>
    <property type="project" value="UniProtKB-SubCell"/>
</dbReference>
<evidence type="ECO:0000313" key="9">
    <source>
        <dbReference type="Proteomes" id="UP000293142"/>
    </source>
</evidence>
<dbReference type="InterPro" id="IPR000515">
    <property type="entry name" value="MetI-like"/>
</dbReference>
<evidence type="ECO:0000256" key="6">
    <source>
        <dbReference type="RuleBase" id="RU363032"/>
    </source>
</evidence>
<dbReference type="SUPFAM" id="SSF161098">
    <property type="entry name" value="MetI-like"/>
    <property type="match status" value="1"/>
</dbReference>
<feature type="domain" description="ABC transmembrane type-1" evidence="7">
    <location>
        <begin position="91"/>
        <end position="306"/>
    </location>
</feature>
<evidence type="ECO:0000259" key="7">
    <source>
        <dbReference type="PROSITE" id="PS50928"/>
    </source>
</evidence>
<dbReference type="InterPro" id="IPR035906">
    <property type="entry name" value="MetI-like_sf"/>
</dbReference>
<keyword evidence="9" id="KW-1185">Reference proteome</keyword>
<comment type="caution">
    <text evidence="8">The sequence shown here is derived from an EMBL/GenBank/DDBJ whole genome shotgun (WGS) entry which is preliminary data.</text>
</comment>
<accession>A0A4Q9DG38</accession>
<feature type="transmembrane region" description="Helical" evidence="6">
    <location>
        <begin position="137"/>
        <end position="158"/>
    </location>
</feature>
<dbReference type="PANTHER" id="PTHR43496">
    <property type="entry name" value="PROTEIN LPLB"/>
    <property type="match status" value="1"/>
</dbReference>
<reference evidence="8 9" key="1">
    <citation type="submission" date="2019-02" db="EMBL/GenBank/DDBJ databases">
        <title>Paenibacillus sp. nov., isolated from surface-sterilized tissue of Thalictrum simplex L.</title>
        <authorList>
            <person name="Tuo L."/>
        </authorList>
    </citation>
    <scope>NUCLEOTIDE SEQUENCE [LARGE SCALE GENOMIC DNA]</scope>
    <source>
        <strain evidence="8 9">N2SHLJ1</strain>
    </source>
</reference>
<evidence type="ECO:0000256" key="3">
    <source>
        <dbReference type="ARBA" id="ARBA00022692"/>
    </source>
</evidence>
<sequence>MQAERSAITGEKLTLLRKWNTRRKLYYTYRYAYLLVIPGFIYFVVFKLAPMWGLLIAFKDFSPFAGFWGSEWVGFKYFAEFFANEYFYLMLRNTIVISLMNLIFYFPAPILLALLINEIRVERFKRLNQTIIYMPHFLSWVVIAGITFFMLSSDVGFVNKVIVSIGGQPVAFLSNPKLFWWVILLQNTWKEIGWGTILFLAAMTQIDPMLYEAATIDGATRMQKITHVTIPSILPTIIVLFILRLGHIMDVGFEQVLLMTNPYVRDVAEVFDTYSYNQGINQGNFSIAITVGIFKSIVGLIMVVLSDRLVKRMGHSGIY</sequence>